<dbReference type="InterPro" id="IPR001810">
    <property type="entry name" value="F-box_dom"/>
</dbReference>
<feature type="non-terminal residue" evidence="2">
    <location>
        <position position="223"/>
    </location>
</feature>
<proteinExistence type="predicted"/>
<dbReference type="Pfam" id="PF12937">
    <property type="entry name" value="F-box-like"/>
    <property type="match status" value="1"/>
</dbReference>
<reference evidence="2 3" key="1">
    <citation type="journal article" date="2018" name="Front. Plant Sci.">
        <title>Red Clover (Trifolium pratense) and Zigzag Clover (T. medium) - A Picture of Genomic Similarities and Differences.</title>
        <authorList>
            <person name="Dluhosova J."/>
            <person name="Istvanek J."/>
            <person name="Nedelnik J."/>
            <person name="Repkova J."/>
        </authorList>
    </citation>
    <scope>NUCLEOTIDE SEQUENCE [LARGE SCALE GENOMIC DNA]</scope>
    <source>
        <strain evidence="3">cv. 10/8</strain>
        <tissue evidence="2">Leaf</tissue>
    </source>
</reference>
<evidence type="ECO:0000313" key="2">
    <source>
        <dbReference type="EMBL" id="MCH83351.1"/>
    </source>
</evidence>
<keyword evidence="3" id="KW-1185">Reference proteome</keyword>
<dbReference type="SMART" id="SM00256">
    <property type="entry name" value="FBOX"/>
    <property type="match status" value="1"/>
</dbReference>
<feature type="domain" description="F-box" evidence="1">
    <location>
        <begin position="9"/>
        <end position="50"/>
    </location>
</feature>
<gene>
    <name evidence="2" type="ORF">A2U01_0004170</name>
</gene>
<dbReference type="SUPFAM" id="SSF81383">
    <property type="entry name" value="F-box domain"/>
    <property type="match status" value="1"/>
</dbReference>
<dbReference type="PROSITE" id="PS50181">
    <property type="entry name" value="FBOX"/>
    <property type="match status" value="1"/>
</dbReference>
<dbReference type="AlphaFoldDB" id="A0A392M7Q7"/>
<dbReference type="EMBL" id="LXQA010005042">
    <property type="protein sequence ID" value="MCH83351.1"/>
    <property type="molecule type" value="Genomic_DNA"/>
</dbReference>
<dbReference type="InterPro" id="IPR045283">
    <property type="entry name" value="AT3G44326-like"/>
</dbReference>
<organism evidence="2 3">
    <name type="scientific">Trifolium medium</name>
    <dbReference type="NCBI Taxonomy" id="97028"/>
    <lineage>
        <taxon>Eukaryota</taxon>
        <taxon>Viridiplantae</taxon>
        <taxon>Streptophyta</taxon>
        <taxon>Embryophyta</taxon>
        <taxon>Tracheophyta</taxon>
        <taxon>Spermatophyta</taxon>
        <taxon>Magnoliopsida</taxon>
        <taxon>eudicotyledons</taxon>
        <taxon>Gunneridae</taxon>
        <taxon>Pentapetalae</taxon>
        <taxon>rosids</taxon>
        <taxon>fabids</taxon>
        <taxon>Fabales</taxon>
        <taxon>Fabaceae</taxon>
        <taxon>Papilionoideae</taxon>
        <taxon>50 kb inversion clade</taxon>
        <taxon>NPAAA clade</taxon>
        <taxon>Hologalegina</taxon>
        <taxon>IRL clade</taxon>
        <taxon>Trifolieae</taxon>
        <taxon>Trifolium</taxon>
    </lineage>
</organism>
<dbReference type="PANTHER" id="PTHR33736">
    <property type="entry name" value="F-BOX PROTEIN-RELATED"/>
    <property type="match status" value="1"/>
</dbReference>
<dbReference type="Proteomes" id="UP000265520">
    <property type="component" value="Unassembled WGS sequence"/>
</dbReference>
<name>A0A392M7Q7_9FABA</name>
<comment type="caution">
    <text evidence="2">The sequence shown here is derived from an EMBL/GenBank/DDBJ whole genome shotgun (WGS) entry which is preliminary data.</text>
</comment>
<protein>
    <submittedName>
        <fullName evidence="2">F-box protein</fullName>
    </submittedName>
</protein>
<evidence type="ECO:0000313" key="3">
    <source>
        <dbReference type="Proteomes" id="UP000265520"/>
    </source>
</evidence>
<sequence>MNYFSRLPPDIILTHILSRLDGKSIISLLSVSSEFRHICKNNNEDLWRNICTSRWPSLLTDLSDQIFSISQTISKFPGGHRSFFYDAFSSIHYRNNPPSPPQDTSLCYAVKKDGCVEYLQEKLRLSCVVMEPNRKRAGSLFRTSCKPVVSYTTNKRYVKAKRYIKAVYETVMPGMCKDYYTEMVKFKVKVKCDWEDGEEDRFYVRCIEFRMEDMNGKRLMRDE</sequence>
<accession>A0A392M7Q7</accession>
<evidence type="ECO:0000259" key="1">
    <source>
        <dbReference type="PROSITE" id="PS50181"/>
    </source>
</evidence>
<dbReference type="Gene3D" id="1.20.1280.50">
    <property type="match status" value="1"/>
</dbReference>
<dbReference type="InterPro" id="IPR036047">
    <property type="entry name" value="F-box-like_dom_sf"/>
</dbReference>
<dbReference type="PANTHER" id="PTHR33736:SF28">
    <property type="entry name" value="F-BOX PLANT-LIKE PROTEIN"/>
    <property type="match status" value="1"/>
</dbReference>